<sequence length="79" mass="9481">MSEKGIKGMLELIVPRLLRMIMEKQLLTEKEALTQLYASDLYRQLEREETKLWHLSIPTLYEMWLEEKESGHITYPEEV</sequence>
<evidence type="ECO:0000313" key="2">
    <source>
        <dbReference type="EMBL" id="PLT69922.1"/>
    </source>
</evidence>
<evidence type="ECO:0000313" key="1">
    <source>
        <dbReference type="EMBL" id="MCZ0669088.1"/>
    </source>
</evidence>
<dbReference type="EMBL" id="NIHT01000050">
    <property type="protein sequence ID" value="PLT69922.1"/>
    <property type="molecule type" value="Genomic_DNA"/>
</dbReference>
<evidence type="ECO:0000313" key="4">
    <source>
        <dbReference type="Proteomes" id="UP000235093"/>
    </source>
</evidence>
<organism evidence="2 4">
    <name type="scientific">Mediterraneibacter gnavus</name>
    <name type="common">Ruminococcus gnavus</name>
    <dbReference type="NCBI Taxonomy" id="33038"/>
    <lineage>
        <taxon>Bacteria</taxon>
        <taxon>Bacillati</taxon>
        <taxon>Bacillota</taxon>
        <taxon>Clostridia</taxon>
        <taxon>Lachnospirales</taxon>
        <taxon>Lachnospiraceae</taxon>
        <taxon>Mediterraneibacter</taxon>
    </lineage>
</organism>
<reference evidence="3 5" key="2">
    <citation type="submission" date="2018-08" db="EMBL/GenBank/DDBJ databases">
        <title>A genome reference for cultivated species of the human gut microbiota.</title>
        <authorList>
            <person name="Zou Y."/>
            <person name="Xue W."/>
            <person name="Luo G."/>
        </authorList>
    </citation>
    <scope>NUCLEOTIDE SEQUENCE [LARGE SCALE GENOMIC DNA]</scope>
    <source>
        <strain evidence="3 5">AF19-16AC</strain>
    </source>
</reference>
<accession>A0A2N5P4B2</accession>
<dbReference type="EMBL" id="QRWQ01000001">
    <property type="protein sequence ID" value="RGT41748.1"/>
    <property type="molecule type" value="Genomic_DNA"/>
</dbReference>
<comment type="caution">
    <text evidence="2">The sequence shown here is derived from an EMBL/GenBank/DDBJ whole genome shotgun (WGS) entry which is preliminary data.</text>
</comment>
<dbReference type="Proteomes" id="UP000283834">
    <property type="component" value="Unassembled WGS sequence"/>
</dbReference>
<dbReference type="EMBL" id="JAPRAY010000034">
    <property type="protein sequence ID" value="MCZ0669088.1"/>
    <property type="molecule type" value="Genomic_DNA"/>
</dbReference>
<proteinExistence type="predicted"/>
<dbReference type="Proteomes" id="UP000235093">
    <property type="component" value="Unassembled WGS sequence"/>
</dbReference>
<gene>
    <name evidence="2" type="ORF">CDL23_15690</name>
    <name evidence="3" type="ORF">DWX36_00480</name>
    <name evidence="1" type="ORF">OZZ17_16465</name>
</gene>
<dbReference type="Proteomes" id="UP001079535">
    <property type="component" value="Unassembled WGS sequence"/>
</dbReference>
<evidence type="ECO:0000313" key="5">
    <source>
        <dbReference type="Proteomes" id="UP000283834"/>
    </source>
</evidence>
<evidence type="ECO:0000313" key="3">
    <source>
        <dbReference type="EMBL" id="RGT41748.1"/>
    </source>
</evidence>
<dbReference type="RefSeq" id="WP_054337703.1">
    <property type="nucleotide sequence ID" value="NZ_CP176629.1"/>
</dbReference>
<reference evidence="2 4" key="1">
    <citation type="journal article" date="2017" name="Genome Med.">
        <title>A novel Ruminococcus gnavus clade enriched in inflammatory bowel disease patients.</title>
        <authorList>
            <person name="Hall A.B."/>
            <person name="Yassour M."/>
            <person name="Sauk J."/>
            <person name="Garner A."/>
            <person name="Jiang X."/>
            <person name="Arthur T."/>
            <person name="Lagoudas G.K."/>
            <person name="Vatanen T."/>
            <person name="Fornelos N."/>
            <person name="Wilson R."/>
            <person name="Bertha M."/>
            <person name="Cohen M."/>
            <person name="Garber J."/>
            <person name="Khalili H."/>
            <person name="Gevers D."/>
            <person name="Ananthakrishnan A.N."/>
            <person name="Kugathasan S."/>
            <person name="Lander E.S."/>
            <person name="Blainey P."/>
            <person name="Vlamakis H."/>
            <person name="Xavier R.J."/>
            <person name="Huttenhower C."/>
        </authorList>
    </citation>
    <scope>NUCLEOTIDE SEQUENCE [LARGE SCALE GENOMIC DNA]</scope>
    <source>
        <strain evidence="2 4">RJX1125</strain>
    </source>
</reference>
<dbReference type="AlphaFoldDB" id="A0A2N5P4B2"/>
<name>A0A2N5P4B2_MEDGN</name>
<reference evidence="1" key="3">
    <citation type="submission" date="2022-11" db="EMBL/GenBank/DDBJ databases">
        <title>Temperate bacteriophages infecting mucin-degrading bacterium Ruminococcus gnavus from the human gut.</title>
        <authorList>
            <person name="Buttimer C."/>
        </authorList>
    </citation>
    <scope>NUCLEOTIDE SEQUENCE</scope>
    <source>
        <strain evidence="1">CCUG 49994</strain>
    </source>
</reference>
<protein>
    <submittedName>
        <fullName evidence="2">Uncharacterized protein</fullName>
    </submittedName>
</protein>